<protein>
    <recommendedName>
        <fullName evidence="4">Proteins of 100 residues with WXG</fullName>
    </recommendedName>
</protein>
<feature type="region of interest" description="Disordered" evidence="1">
    <location>
        <begin position="325"/>
        <end position="456"/>
    </location>
</feature>
<evidence type="ECO:0000256" key="1">
    <source>
        <dbReference type="SAM" id="MobiDB-lite"/>
    </source>
</evidence>
<name>A0ABW2TYR3_9PSEU</name>
<comment type="caution">
    <text evidence="2">The sequence shown here is derived from an EMBL/GenBank/DDBJ whole genome shotgun (WGS) entry which is preliminary data.</text>
</comment>
<reference evidence="3" key="1">
    <citation type="journal article" date="2019" name="Int. J. Syst. Evol. Microbiol.">
        <title>The Global Catalogue of Microorganisms (GCM) 10K type strain sequencing project: providing services to taxonomists for standard genome sequencing and annotation.</title>
        <authorList>
            <consortium name="The Broad Institute Genomics Platform"/>
            <consortium name="The Broad Institute Genome Sequencing Center for Infectious Disease"/>
            <person name="Wu L."/>
            <person name="Ma J."/>
        </authorList>
    </citation>
    <scope>NUCLEOTIDE SEQUENCE [LARGE SCALE GENOMIC DNA]</scope>
    <source>
        <strain evidence="3">JCM 17695</strain>
    </source>
</reference>
<evidence type="ECO:0000313" key="3">
    <source>
        <dbReference type="Proteomes" id="UP001596512"/>
    </source>
</evidence>
<organism evidence="2 3">
    <name type="scientific">Actinokineospora soli</name>
    <dbReference type="NCBI Taxonomy" id="1048753"/>
    <lineage>
        <taxon>Bacteria</taxon>
        <taxon>Bacillati</taxon>
        <taxon>Actinomycetota</taxon>
        <taxon>Actinomycetes</taxon>
        <taxon>Pseudonocardiales</taxon>
        <taxon>Pseudonocardiaceae</taxon>
        <taxon>Actinokineospora</taxon>
    </lineage>
</organism>
<keyword evidence="3" id="KW-1185">Reference proteome</keyword>
<evidence type="ECO:0000313" key="2">
    <source>
        <dbReference type="EMBL" id="MFC7617886.1"/>
    </source>
</evidence>
<evidence type="ECO:0008006" key="4">
    <source>
        <dbReference type="Google" id="ProtNLM"/>
    </source>
</evidence>
<gene>
    <name evidence="2" type="ORF">ACFQV2_35260</name>
</gene>
<accession>A0ABW2TYR3</accession>
<dbReference type="EMBL" id="JBHTEY010000004">
    <property type="protein sequence ID" value="MFC7617886.1"/>
    <property type="molecule type" value="Genomic_DNA"/>
</dbReference>
<feature type="compositionally biased region" description="Low complexity" evidence="1">
    <location>
        <begin position="421"/>
        <end position="430"/>
    </location>
</feature>
<dbReference type="Proteomes" id="UP001596512">
    <property type="component" value="Unassembled WGS sequence"/>
</dbReference>
<sequence>MTADAITAALVEPGGSDTGDTSTALLDQEITRRCEQLATRGAGGVYARWRTHPAAGRTWEEPAWGTPEDEKLLADLRGIEFWALDSAAARLAALTDAADALRDAVDVVGNGLYDAWDESVATAAAGRFGRYAAGVRSWQDGVAQLAVGLDAARDAVSGVLRGWADDARAVDVKVDDPQLRQAQIDRIDDALGRGTLWGRTFVPDELRSPGLCDLNLRGAPPWPSHDVMGWLDDFCGRYDALVGRFRAGLRAAHDAVTGAWRELAELAGGVDRDPFAAALAGPSTAPPVTGGDKVVIRDGDRTMTLVGPDEQGRYGLTVDGKTHVVDPSDGPVTIRDGDTTITAEQLGPGRLQLTVDDGDGPPERYTVESTDAPPAKPVEPADPRDGARSTPSDAGGGAGGPSGGGAGGPGGGPGGPGGGAPVAAAPTPLGDGPMTGAQEMDDSRKPAGARPPPRPVRAAAAAVAAVAACR</sequence>
<feature type="compositionally biased region" description="Gly residues" evidence="1">
    <location>
        <begin position="394"/>
        <end position="420"/>
    </location>
</feature>
<proteinExistence type="predicted"/>